<accession>A0A6J5M3B8</accession>
<name>A0A6J5M3B8_9CAUD</name>
<dbReference type="EMBL" id="LR796388">
    <property type="protein sequence ID" value="CAB4141254.1"/>
    <property type="molecule type" value="Genomic_DNA"/>
</dbReference>
<dbReference type="InterPro" id="IPR027417">
    <property type="entry name" value="P-loop_NTPase"/>
</dbReference>
<keyword evidence="1" id="KW-0547">Nucleotide-binding</keyword>
<dbReference type="InterPro" id="IPR051451">
    <property type="entry name" value="PhoH2-like"/>
</dbReference>
<dbReference type="InterPro" id="IPR003714">
    <property type="entry name" value="PhoH"/>
</dbReference>
<organism evidence="4">
    <name type="scientific">uncultured Caudovirales phage</name>
    <dbReference type="NCBI Taxonomy" id="2100421"/>
    <lineage>
        <taxon>Viruses</taxon>
        <taxon>Duplodnaviria</taxon>
        <taxon>Heunggongvirae</taxon>
        <taxon>Uroviricota</taxon>
        <taxon>Caudoviricetes</taxon>
        <taxon>Peduoviridae</taxon>
        <taxon>Maltschvirus</taxon>
        <taxon>Maltschvirus maltsch</taxon>
    </lineage>
</organism>
<evidence type="ECO:0000259" key="3">
    <source>
        <dbReference type="Pfam" id="PF02562"/>
    </source>
</evidence>
<dbReference type="Pfam" id="PF02562">
    <property type="entry name" value="PhoH"/>
    <property type="match status" value="1"/>
</dbReference>
<evidence type="ECO:0000256" key="1">
    <source>
        <dbReference type="ARBA" id="ARBA00022741"/>
    </source>
</evidence>
<dbReference type="GO" id="GO:0005524">
    <property type="term" value="F:ATP binding"/>
    <property type="evidence" value="ECO:0007669"/>
    <property type="project" value="UniProtKB-KW"/>
</dbReference>
<dbReference type="SUPFAM" id="SSF52540">
    <property type="entry name" value="P-loop containing nucleoside triphosphate hydrolases"/>
    <property type="match status" value="1"/>
</dbReference>
<gene>
    <name evidence="4" type="ORF">UFOVP410_93</name>
</gene>
<evidence type="ECO:0000313" key="4">
    <source>
        <dbReference type="EMBL" id="CAB4141254.1"/>
    </source>
</evidence>
<dbReference type="PANTHER" id="PTHR30473">
    <property type="entry name" value="PROTEIN PHOH"/>
    <property type="match status" value="1"/>
</dbReference>
<protein>
    <submittedName>
        <fullName evidence="4">PhoH Phosphate starvation-inducible protein PhoH, predicted ATPase</fullName>
    </submittedName>
</protein>
<dbReference type="Gene3D" id="3.40.50.300">
    <property type="entry name" value="P-loop containing nucleotide triphosphate hydrolases"/>
    <property type="match status" value="1"/>
</dbReference>
<evidence type="ECO:0000256" key="2">
    <source>
        <dbReference type="ARBA" id="ARBA00022840"/>
    </source>
</evidence>
<reference evidence="4" key="1">
    <citation type="submission" date="2020-04" db="EMBL/GenBank/DDBJ databases">
        <authorList>
            <person name="Chiriac C."/>
            <person name="Salcher M."/>
            <person name="Ghai R."/>
            <person name="Kavagutti S V."/>
        </authorList>
    </citation>
    <scope>NUCLEOTIDE SEQUENCE</scope>
</reference>
<keyword evidence="2" id="KW-0067">ATP-binding</keyword>
<proteinExistence type="predicted"/>
<dbReference type="PANTHER" id="PTHR30473:SF2">
    <property type="entry name" value="PIN DOMAIN-CONTAINING PROTEIN"/>
    <property type="match status" value="1"/>
</dbReference>
<sequence>MSKRNRISDESVEENSTIEEIRDDYRRQKKVLKYNFSLVPIKPLTENQNNAFHANGSGKHLLLFGVAGTGKTFLGSYFALNDLLGGLIRRVIIIRSAVTTRDQGFLPGTLQEKMMMYESPYRDIFASLCGGRRDVYDLLKKKGYLEFMSTSFIRGVTFDDAIIIVDEVQNCTDHEISSILTRVGNNTRVILCGDYRQDDLKMTGKKSQESGMKSLIKIANVMPSFSCVEFGIQDIVRSGFCKEYIITRINLGLD</sequence>
<feature type="domain" description="PhoH-like protein" evidence="3">
    <location>
        <begin position="41"/>
        <end position="243"/>
    </location>
</feature>